<dbReference type="GO" id="GO:0005886">
    <property type="term" value="C:plasma membrane"/>
    <property type="evidence" value="ECO:0007669"/>
    <property type="project" value="InterPro"/>
</dbReference>
<dbReference type="PANTHER" id="PTHR36985">
    <property type="entry name" value="TRANSLOCATION AND ASSEMBLY MODULE SUBUNIT TAMB"/>
    <property type="match status" value="1"/>
</dbReference>
<dbReference type="EMBL" id="CP001928">
    <property type="protein sequence ID" value="ADI38573.1"/>
    <property type="molecule type" value="Genomic_DNA"/>
</dbReference>
<feature type="domain" description="Translocation and assembly module TamB C-terminal" evidence="5">
    <location>
        <begin position="412"/>
        <end position="767"/>
    </location>
</feature>
<evidence type="ECO:0000256" key="4">
    <source>
        <dbReference type="ARBA" id="ARBA00023136"/>
    </source>
</evidence>
<protein>
    <recommendedName>
        <fullName evidence="5">Translocation and assembly module TamB C-terminal domain-containing protein</fullName>
    </recommendedName>
</protein>
<dbReference type="PANTHER" id="PTHR36985:SF1">
    <property type="entry name" value="TRANSLOCATION AND ASSEMBLY MODULE SUBUNIT TAMB"/>
    <property type="match status" value="1"/>
</dbReference>
<accession>D6YWR2</accession>
<comment type="subcellular location">
    <subcellularLocation>
        <location evidence="1">Membrane</location>
        <topology evidence="1">Single-pass membrane protein</topology>
    </subcellularLocation>
</comment>
<evidence type="ECO:0000259" key="5">
    <source>
        <dbReference type="Pfam" id="PF04357"/>
    </source>
</evidence>
<dbReference type="HOGENOM" id="CLU_364065_0_0_0"/>
<evidence type="ECO:0000313" key="6">
    <source>
        <dbReference type="EMBL" id="ADI38573.1"/>
    </source>
</evidence>
<dbReference type="Pfam" id="PF04357">
    <property type="entry name" value="TamB"/>
    <property type="match status" value="1"/>
</dbReference>
<reference evidence="6 7" key="1">
    <citation type="journal article" date="2010" name="PLoS ONE">
        <title>The Waddlia genome: a window into chlamydial biology.</title>
        <authorList>
            <person name="Bertelli C."/>
            <person name="Collyn F."/>
            <person name="Croxatto A."/>
            <person name="Ruckert C."/>
            <person name="Polkinghorne A."/>
            <person name="Kebbi-Beghdadi C."/>
            <person name="Goesmann A."/>
            <person name="Vaughan L."/>
            <person name="Greub G."/>
        </authorList>
    </citation>
    <scope>NUCLEOTIDE SEQUENCE [LARGE SCALE GENOMIC DNA]</scope>
    <source>
        <strain evidence="7">ATCC VR-1470 / WSU 86-1044</strain>
    </source>
</reference>
<dbReference type="GO" id="GO:0009306">
    <property type="term" value="P:protein secretion"/>
    <property type="evidence" value="ECO:0007669"/>
    <property type="project" value="InterPro"/>
</dbReference>
<gene>
    <name evidence="6" type="ordered locus">wcw_1216</name>
</gene>
<dbReference type="GO" id="GO:0097347">
    <property type="term" value="C:TAM protein secretion complex"/>
    <property type="evidence" value="ECO:0007669"/>
    <property type="project" value="TreeGrafter"/>
</dbReference>
<sequence>MKWIKQAIFILFAGFLLFGALLQLDSVRSRMKTFLIESIESGTGYTVQIGQIRLFPSFQMTAKDIVFMDGEVPLAAFNHLHLGIYPLDLLKGKLRFSTLHIEGVDVLNLPKETLKSEGKNSTISMIAIEDFFIEKIHWSIKGINPPDYPISLKGSLIVDQQHDLIYSNFNVFSPQSSGVSGDLRYEKKNGTLLLQQEDGFRASLAFVMDESRGVRVPRFLATWHETTIDGKFSVTQTGGIEDSAFFLSIDDLSQMVPISGALLGEAVISGSINSPKIDLSLSSNQLSGFGQTVEKLKLHLSTSGKGSFSLAFVKNEQDYMFSSALTWDQKTPWFPTQLDLRLPLEKVAQLANWDVADIDGQLLINVRYQNQTLTFKAELLEALVESFSMGSRFINIHGIIEGDLKTLKLVHFTAKDTDNGSYSGNGRIELDQKKNFPFNFVFQLEEAKPFQSDIFKSATSGELTFKGNLSKAILKGDLSGSEARVQIPEKMPESSDSIKVTYINQPEDEPPPTKASIFSLDWPVELDVNYTIADQLTIKGGNLSSTWIGKVNIGGTLDKLKTKGEVKLDKGRFILRGKTFEFVQGAITFNGDPEKNTHLYLSAEMDLIDLTIQVVLNGPILNPSITLTSSPPMSQRAILSWLLFGKGISDINPMEETQLSRSLRSLLDKVGDKPDVLTRMGGVLGLDQVEIGANPGGETGDLTVKVGKYLSEGTYLSISRNISRGKDPDKNTSCFGIETKLGRHFRFRAEGDTETNGRLNLLWKNDY</sequence>
<proteinExistence type="predicted"/>
<keyword evidence="2" id="KW-0812">Transmembrane</keyword>
<evidence type="ECO:0000256" key="2">
    <source>
        <dbReference type="ARBA" id="ARBA00022692"/>
    </source>
</evidence>
<name>D6YWR2_WADCW</name>
<dbReference type="Proteomes" id="UP000001505">
    <property type="component" value="Chromosome"/>
</dbReference>
<keyword evidence="4" id="KW-0472">Membrane</keyword>
<evidence type="ECO:0000256" key="1">
    <source>
        <dbReference type="ARBA" id="ARBA00004167"/>
    </source>
</evidence>
<dbReference type="eggNOG" id="COG2911">
    <property type="taxonomic scope" value="Bacteria"/>
</dbReference>
<evidence type="ECO:0000256" key="3">
    <source>
        <dbReference type="ARBA" id="ARBA00022989"/>
    </source>
</evidence>
<dbReference type="InterPro" id="IPR007452">
    <property type="entry name" value="TamB_C"/>
</dbReference>
<dbReference type="STRING" id="716544.wcw_1216"/>
<evidence type="ECO:0000313" key="7">
    <source>
        <dbReference type="Proteomes" id="UP000001505"/>
    </source>
</evidence>
<dbReference type="AlphaFoldDB" id="D6YWR2"/>
<keyword evidence="7" id="KW-1185">Reference proteome</keyword>
<keyword evidence="3" id="KW-1133">Transmembrane helix</keyword>
<dbReference type="KEGG" id="wch:wcw_1216"/>
<dbReference type="OrthoDB" id="5555605at2"/>
<organism evidence="6 7">
    <name type="scientific">Waddlia chondrophila (strain ATCC VR-1470 / WSU 86-1044)</name>
    <dbReference type="NCBI Taxonomy" id="716544"/>
    <lineage>
        <taxon>Bacteria</taxon>
        <taxon>Pseudomonadati</taxon>
        <taxon>Chlamydiota</taxon>
        <taxon>Chlamydiia</taxon>
        <taxon>Parachlamydiales</taxon>
        <taxon>Waddliaceae</taxon>
        <taxon>Waddlia</taxon>
    </lineage>
</organism>
<dbReference type="RefSeq" id="WP_013182285.1">
    <property type="nucleotide sequence ID" value="NC_014225.1"/>
</dbReference>